<dbReference type="PANTHER" id="PTHR45627">
    <property type="entry name" value="ADENYLATE CYCLASE TYPE 1"/>
    <property type="match status" value="1"/>
</dbReference>
<dbReference type="PROSITE" id="PS50125">
    <property type="entry name" value="GUANYLATE_CYCLASE_2"/>
    <property type="match status" value="2"/>
</dbReference>
<reference evidence="20 21" key="1">
    <citation type="submission" date="2015-04" db="EMBL/GenBank/DDBJ databases">
        <authorList>
            <person name="Syromyatnikov M.Y."/>
            <person name="Popov V.N."/>
        </authorList>
    </citation>
    <scope>NUCLEOTIDE SEQUENCE [LARGE SCALE GENOMIC DNA]</scope>
</reference>
<feature type="transmembrane region" description="Helical" evidence="18">
    <location>
        <begin position="1020"/>
        <end position="1038"/>
    </location>
</feature>
<keyword evidence="15 16" id="KW-0456">Lyase</keyword>
<comment type="subcellular location">
    <subcellularLocation>
        <location evidence="3">Membrane</location>
        <topology evidence="3">Multi-pass membrane protein</topology>
    </subcellularLocation>
</comment>
<dbReference type="Pfam" id="PF06327">
    <property type="entry name" value="Adcy_cons_dom"/>
    <property type="match status" value="1"/>
</dbReference>
<evidence type="ECO:0000256" key="5">
    <source>
        <dbReference type="ARBA" id="ARBA00022692"/>
    </source>
</evidence>
<feature type="transmembrane region" description="Helical" evidence="18">
    <location>
        <begin position="1045"/>
        <end position="1066"/>
    </location>
</feature>
<feature type="transmembrane region" description="Helical" evidence="18">
    <location>
        <begin position="499"/>
        <end position="518"/>
    </location>
</feature>
<evidence type="ECO:0000256" key="16">
    <source>
        <dbReference type="RuleBase" id="RU000405"/>
    </source>
</evidence>
<feature type="transmembrane region" description="Helical" evidence="18">
    <location>
        <begin position="925"/>
        <end position="945"/>
    </location>
</feature>
<accession>A0A1J1J6G1</accession>
<feature type="transmembrane region" description="Helical" evidence="18">
    <location>
        <begin position="322"/>
        <end position="343"/>
    </location>
</feature>
<gene>
    <name evidence="20" type="ORF">CLUMA_CG020892</name>
</gene>
<dbReference type="GO" id="GO:0007189">
    <property type="term" value="P:adenylate cyclase-activating G protein-coupled receptor signaling pathway"/>
    <property type="evidence" value="ECO:0007669"/>
    <property type="project" value="TreeGrafter"/>
</dbReference>
<evidence type="ECO:0000256" key="2">
    <source>
        <dbReference type="ARBA" id="ARBA00001946"/>
    </source>
</evidence>
<dbReference type="InterPro" id="IPR018297">
    <property type="entry name" value="A/G_cyclase_CS"/>
</dbReference>
<dbReference type="FunFam" id="3.30.70.1230:FF:000001">
    <property type="entry name" value="Adenylate cyclase"/>
    <property type="match status" value="1"/>
</dbReference>
<keyword evidence="21" id="KW-1185">Reference proteome</keyword>
<comment type="catalytic activity">
    <reaction evidence="1">
        <text>ATP = 3',5'-cyclic AMP + diphosphate</text>
        <dbReference type="Rhea" id="RHEA:15389"/>
        <dbReference type="ChEBI" id="CHEBI:30616"/>
        <dbReference type="ChEBI" id="CHEBI:33019"/>
        <dbReference type="ChEBI" id="CHEBI:58165"/>
        <dbReference type="EC" id="4.6.1.1"/>
    </reaction>
</comment>
<feature type="region of interest" description="Disordered" evidence="17">
    <location>
        <begin position="97"/>
        <end position="129"/>
    </location>
</feature>
<dbReference type="Pfam" id="PF00211">
    <property type="entry name" value="Guanylate_cyc"/>
    <property type="match status" value="2"/>
</dbReference>
<evidence type="ECO:0000256" key="17">
    <source>
        <dbReference type="SAM" id="MobiDB-lite"/>
    </source>
</evidence>
<dbReference type="EMBL" id="CVRI01000074">
    <property type="protein sequence ID" value="CRL07995.1"/>
    <property type="molecule type" value="Genomic_DNA"/>
</dbReference>
<evidence type="ECO:0000256" key="6">
    <source>
        <dbReference type="ARBA" id="ARBA00022723"/>
    </source>
</evidence>
<evidence type="ECO:0000256" key="10">
    <source>
        <dbReference type="ARBA" id="ARBA00022842"/>
    </source>
</evidence>
<dbReference type="GO" id="GO:0004016">
    <property type="term" value="F:adenylate cyclase activity"/>
    <property type="evidence" value="ECO:0007669"/>
    <property type="project" value="UniProtKB-EC"/>
</dbReference>
<evidence type="ECO:0000256" key="3">
    <source>
        <dbReference type="ARBA" id="ARBA00004141"/>
    </source>
</evidence>
<evidence type="ECO:0000256" key="12">
    <source>
        <dbReference type="ARBA" id="ARBA00022998"/>
    </source>
</evidence>
<organism evidence="20 21">
    <name type="scientific">Clunio marinus</name>
    <dbReference type="NCBI Taxonomy" id="568069"/>
    <lineage>
        <taxon>Eukaryota</taxon>
        <taxon>Metazoa</taxon>
        <taxon>Ecdysozoa</taxon>
        <taxon>Arthropoda</taxon>
        <taxon>Hexapoda</taxon>
        <taxon>Insecta</taxon>
        <taxon>Pterygota</taxon>
        <taxon>Neoptera</taxon>
        <taxon>Endopterygota</taxon>
        <taxon>Diptera</taxon>
        <taxon>Nematocera</taxon>
        <taxon>Chironomoidea</taxon>
        <taxon>Chironomidae</taxon>
        <taxon>Clunio</taxon>
    </lineage>
</organism>
<dbReference type="PROSITE" id="PS00452">
    <property type="entry name" value="GUANYLATE_CYCLASE_1"/>
    <property type="match status" value="2"/>
</dbReference>
<dbReference type="SMART" id="SM00044">
    <property type="entry name" value="CYCc"/>
    <property type="match status" value="2"/>
</dbReference>
<dbReference type="EC" id="4.6.1.1" evidence="4"/>
<keyword evidence="7" id="KW-0677">Repeat</keyword>
<dbReference type="Gene3D" id="3.30.70.1230">
    <property type="entry name" value="Nucleotide cyclase"/>
    <property type="match status" value="2"/>
</dbReference>
<keyword evidence="6" id="KW-0479">Metal-binding</keyword>
<feature type="domain" description="Guanylate cyclase" evidence="19">
    <location>
        <begin position="616"/>
        <end position="743"/>
    </location>
</feature>
<keyword evidence="13 18" id="KW-0472">Membrane</keyword>
<evidence type="ECO:0000256" key="15">
    <source>
        <dbReference type="ARBA" id="ARBA00023239"/>
    </source>
</evidence>
<dbReference type="SUPFAM" id="SSF55073">
    <property type="entry name" value="Nucleotide cyclase"/>
    <property type="match status" value="2"/>
</dbReference>
<keyword evidence="9" id="KW-0067">ATP-binding</keyword>
<comment type="similarity">
    <text evidence="16">Belongs to the adenylyl cyclase class-4/guanylyl cyclase family.</text>
</comment>
<proteinExistence type="inferred from homology"/>
<dbReference type="GO" id="GO:0005886">
    <property type="term" value="C:plasma membrane"/>
    <property type="evidence" value="ECO:0007669"/>
    <property type="project" value="InterPro"/>
</dbReference>
<dbReference type="InterPro" id="IPR029787">
    <property type="entry name" value="Nucleotide_cyclase"/>
</dbReference>
<dbReference type="PROSITE" id="PS51257">
    <property type="entry name" value="PROKAR_LIPOPROTEIN"/>
    <property type="match status" value="1"/>
</dbReference>
<dbReference type="InterPro" id="IPR001054">
    <property type="entry name" value="A/G_cyclase"/>
</dbReference>
<feature type="transmembrane region" description="Helical" evidence="18">
    <location>
        <begin position="445"/>
        <end position="468"/>
    </location>
</feature>
<feature type="transmembrane region" description="Helical" evidence="18">
    <location>
        <begin position="524"/>
        <end position="543"/>
    </location>
</feature>
<evidence type="ECO:0000313" key="21">
    <source>
        <dbReference type="Proteomes" id="UP000183832"/>
    </source>
</evidence>
<keyword evidence="8" id="KW-0547">Nucleotide-binding</keyword>
<evidence type="ECO:0000256" key="8">
    <source>
        <dbReference type="ARBA" id="ARBA00022741"/>
    </source>
</evidence>
<keyword evidence="5 18" id="KW-0812">Transmembrane</keyword>
<keyword evidence="10" id="KW-0460">Magnesium</keyword>
<evidence type="ECO:0000256" key="11">
    <source>
        <dbReference type="ARBA" id="ARBA00022989"/>
    </source>
</evidence>
<comment type="cofactor">
    <cofactor evidence="2">
        <name>Mg(2+)</name>
        <dbReference type="ChEBI" id="CHEBI:18420"/>
    </cofactor>
</comment>
<keyword evidence="11 18" id="KW-1133">Transmembrane helix</keyword>
<feature type="transmembrane region" description="Helical" evidence="18">
    <location>
        <begin position="892"/>
        <end position="913"/>
    </location>
</feature>
<dbReference type="GO" id="GO:0035556">
    <property type="term" value="P:intracellular signal transduction"/>
    <property type="evidence" value="ECO:0007669"/>
    <property type="project" value="InterPro"/>
</dbReference>
<dbReference type="FunFam" id="3.30.70.1230:FF:000002">
    <property type="entry name" value="Adenylate cyclase"/>
    <property type="match status" value="1"/>
</dbReference>
<protein>
    <recommendedName>
        <fullName evidence="4">adenylate cyclase</fullName>
        <ecNumber evidence="4">4.6.1.1</ecNumber>
    </recommendedName>
</protein>
<dbReference type="CDD" id="cd07302">
    <property type="entry name" value="CHD"/>
    <property type="match status" value="2"/>
</dbReference>
<dbReference type="Pfam" id="PF16214">
    <property type="entry name" value="AC_N"/>
    <property type="match status" value="1"/>
</dbReference>
<dbReference type="GO" id="GO:0046872">
    <property type="term" value="F:metal ion binding"/>
    <property type="evidence" value="ECO:0007669"/>
    <property type="project" value="UniProtKB-KW"/>
</dbReference>
<evidence type="ECO:0000256" key="18">
    <source>
        <dbReference type="SAM" id="Phobius"/>
    </source>
</evidence>
<name>A0A1J1J6G1_9DIPT</name>
<dbReference type="GO" id="GO:0005524">
    <property type="term" value="F:ATP binding"/>
    <property type="evidence" value="ECO:0007669"/>
    <property type="project" value="UniProtKB-KW"/>
</dbReference>
<evidence type="ECO:0000256" key="7">
    <source>
        <dbReference type="ARBA" id="ARBA00022737"/>
    </source>
</evidence>
<keyword evidence="12" id="KW-0115">cAMP biosynthesis</keyword>
<dbReference type="PANTHER" id="PTHR45627:SF16">
    <property type="entry name" value="ADENYLATE CYCLASE"/>
    <property type="match status" value="1"/>
</dbReference>
<evidence type="ECO:0000256" key="14">
    <source>
        <dbReference type="ARBA" id="ARBA00023180"/>
    </source>
</evidence>
<dbReference type="InterPro" id="IPR032628">
    <property type="entry name" value="AC_N"/>
</dbReference>
<feature type="transmembrane region" description="Helical" evidence="18">
    <location>
        <begin position="966"/>
        <end position="987"/>
    </location>
</feature>
<feature type="transmembrane region" description="Helical" evidence="18">
    <location>
        <begin position="417"/>
        <end position="438"/>
    </location>
</feature>
<dbReference type="STRING" id="568069.A0A1J1J6G1"/>
<evidence type="ECO:0000256" key="4">
    <source>
        <dbReference type="ARBA" id="ARBA00012201"/>
    </source>
</evidence>
<dbReference type="GO" id="GO:0006171">
    <property type="term" value="P:cAMP biosynthetic process"/>
    <property type="evidence" value="ECO:0007669"/>
    <property type="project" value="UniProtKB-KW"/>
</dbReference>
<sequence>MRQGNVNRIYGIVNATLGCLKQSTKTLGLIQPHFHFYEKVELKHYLISNKETSYKNSIFVTKLYRTINMSSLSLLRSFSSDTQSTPPKRRMNKRFSFHQKQHQGVMQKDPSETSSTGREKKNKTNLTRRWSSLKQYQTTTLSQQSLATGNCSLSMNTSQINATGDTKSQSGTGDVKKKWEVIEHYKDALGGRETVSSSLLAAGITTFNIDIRPSTGNQRTSFTSKSCTSMLDNTNSELTGYSARNSIIDNNQNGDNNNNYNIDYTMDEENETGSDDNDRNQKFSYCYVKKVLRKKLASTKFKNIQIEMLYQRYLLRMNQNNAAHIVWLLFALIFVLAIIHINFLLHRWNDELTCKNVTRTIEYVDEISKTSENVSEIVFDLEINSTNILNNVSRNVPIDVETCIDPMNTYELLGTNFIQFSLLGLCSILYTILLLCLYKQRINEIYLFHVSYAIIISLVIIDISFSITNMGKDYTSAGGCTMICIYITYTMLPIRLQEAIVGGILISISHITLLVHLHKMNTMNMIYSEMVSLLCINITGILLHSPKEKAQRKAFLETRQCVEARLKIQRENQQQEQLLLSVLPRHVAMEMKNDIAGQPKEAQFHKIYIQRHENVSILFADICGFTSLSDQCTAEELVRLLNELFARFDRLAAEHHCLRIKLLGDCYYCVSGLPEARPDHALCAVEMGLDMIDAIALVREVMAVNVNMRVGIHTGRVHCGVLGLKKWQFDVWSNDVTLANHMESGGIPGRVHITKETLQCLNNHYDIEDGHGSERNSYLKDHQIQTYLIVPKESLRYKTSKKITRQHAQANSNSISKELRMMGHWNNKHGNNDKQDIKSAEEEVNEYLVKAIDARSIDRLRSVHCRKFFLTFKDKKIEKKYCQEPDPMLRTYFYCTIIISIGILLIQLLSYPITFVICSESYNYWIYTFFTFIIVSFSVPVLLHYDQIKFNVFNQLIVNLRNQRILAQKLSLCIVVTVISLAFHRIILDFLKSSKTYSSIVSSHCDDTQIVDVSKMKMRILLILSLLALITCAVHQFIKILFKIILLLTIFLMFIGCVGTLLMLSYKTCQMWFLNTERFFIDLIFVVFFLIGQIIHSQQTEITRRLDFIWKLQATEEKEDMENLQAYNRKLLANILPVHVADHFLRRDKNMDEIYHEQCEYVCVMFSTIANFSEFYVELEGNNEGVECLRLLNEIIVDFDELLSQERFSSIEKIKTTGSTYMAASGLTRYTCDKLEFTHVNAMIDYAVELFQKVTSVNEHSFNNFRLRVGINIGGVVAGVIGSRKPQYDIWGNTVNVASRMDSTGVLDHVQVTEEVYDIVKNNPTYSFKCRGQVQVKGKGTMTTYLMSGLPQ</sequence>
<keyword evidence="14" id="KW-0325">Glycoprotein</keyword>
<evidence type="ECO:0000313" key="20">
    <source>
        <dbReference type="EMBL" id="CRL07995.1"/>
    </source>
</evidence>
<feature type="domain" description="Guanylate cyclase" evidence="19">
    <location>
        <begin position="1163"/>
        <end position="1302"/>
    </location>
</feature>
<evidence type="ECO:0000256" key="9">
    <source>
        <dbReference type="ARBA" id="ARBA00022840"/>
    </source>
</evidence>
<evidence type="ECO:0000256" key="13">
    <source>
        <dbReference type="ARBA" id="ARBA00023136"/>
    </source>
</evidence>
<evidence type="ECO:0000259" key="19">
    <source>
        <dbReference type="PROSITE" id="PS50125"/>
    </source>
</evidence>
<dbReference type="Proteomes" id="UP000183832">
    <property type="component" value="Unassembled WGS sequence"/>
</dbReference>
<dbReference type="OrthoDB" id="7789456at2759"/>
<dbReference type="InterPro" id="IPR009398">
    <property type="entry name" value="Adcy_conserved_dom"/>
</dbReference>
<evidence type="ECO:0000256" key="1">
    <source>
        <dbReference type="ARBA" id="ARBA00001593"/>
    </source>
</evidence>
<feature type="transmembrane region" description="Helical" evidence="18">
    <location>
        <begin position="1078"/>
        <end position="1095"/>
    </location>
</feature>